<reference evidence="2 3" key="1">
    <citation type="submission" date="2015-07" db="EMBL/GenBank/DDBJ databases">
        <title>Genome sequencing of Kibdelosporangium phytohabitans.</title>
        <authorList>
            <person name="Qin S."/>
            <person name="Xing K."/>
        </authorList>
    </citation>
    <scope>NUCLEOTIDE SEQUENCE [LARGE SCALE GENOMIC DNA]</scope>
    <source>
        <strain evidence="2 3">KLBMP1111</strain>
    </source>
</reference>
<name>A0A0N9I7J3_9PSEU</name>
<organism evidence="2 3">
    <name type="scientific">Kibdelosporangium phytohabitans</name>
    <dbReference type="NCBI Taxonomy" id="860235"/>
    <lineage>
        <taxon>Bacteria</taxon>
        <taxon>Bacillati</taxon>
        <taxon>Actinomycetota</taxon>
        <taxon>Actinomycetes</taxon>
        <taxon>Pseudonocardiales</taxon>
        <taxon>Pseudonocardiaceae</taxon>
        <taxon>Kibdelosporangium</taxon>
    </lineage>
</organism>
<gene>
    <name evidence="2" type="ORF">AOZ06_39410</name>
</gene>
<dbReference type="Pfam" id="PF19816">
    <property type="entry name" value="DUF6299"/>
    <property type="match status" value="1"/>
</dbReference>
<accession>A0A0N9I7J3</accession>
<protein>
    <recommendedName>
        <fullName evidence="1">DUF6299 domain-containing protein</fullName>
    </recommendedName>
</protein>
<feature type="domain" description="DUF6299" evidence="1">
    <location>
        <begin position="34"/>
        <end position="143"/>
    </location>
</feature>
<evidence type="ECO:0000313" key="3">
    <source>
        <dbReference type="Proteomes" id="UP000063699"/>
    </source>
</evidence>
<dbReference type="AlphaFoldDB" id="A0A0N9I7J3"/>
<dbReference type="RefSeq" id="WP_054294025.1">
    <property type="nucleotide sequence ID" value="NZ_CP012752.1"/>
</dbReference>
<evidence type="ECO:0000313" key="2">
    <source>
        <dbReference type="EMBL" id="ALG12129.1"/>
    </source>
</evidence>
<evidence type="ECO:0000259" key="1">
    <source>
        <dbReference type="Pfam" id="PF19816"/>
    </source>
</evidence>
<dbReference type="KEGG" id="kphy:AOZ06_39410"/>
<sequence>MRGYRYGVAAFVSVVVVGFIGPVADAGTTRAAGNEIAINPNGELSGDKTVTLSGTYLCNNNDPARAVFVTVSLMQDGSGRTIGEGERAVCDGQRHSFTASGKVENPPFEAGPARASATLLTLRMTPLSLPGVLTSSGQDVTLVPSP</sequence>
<keyword evidence="3" id="KW-1185">Reference proteome</keyword>
<dbReference type="InterPro" id="IPR046266">
    <property type="entry name" value="DUF6299"/>
</dbReference>
<dbReference type="EMBL" id="CP012752">
    <property type="protein sequence ID" value="ALG12129.1"/>
    <property type="molecule type" value="Genomic_DNA"/>
</dbReference>
<dbReference type="OrthoDB" id="3873198at2"/>
<dbReference type="Proteomes" id="UP000063699">
    <property type="component" value="Chromosome"/>
</dbReference>
<proteinExistence type="predicted"/>